<comment type="pathway">
    <text evidence="1 7">Cell wall biogenesis; peptidoglycan biosynthesis.</text>
</comment>
<evidence type="ECO:0000256" key="3">
    <source>
        <dbReference type="ARBA" id="ARBA00022679"/>
    </source>
</evidence>
<dbReference type="AlphaFoldDB" id="A0A6S6TKC1"/>
<keyword evidence="8" id="KW-0812">Transmembrane</keyword>
<evidence type="ECO:0000259" key="9">
    <source>
        <dbReference type="PROSITE" id="PS52029"/>
    </source>
</evidence>
<evidence type="ECO:0000256" key="7">
    <source>
        <dbReference type="PROSITE-ProRule" id="PRU01373"/>
    </source>
</evidence>
<organism evidence="10">
    <name type="scientific">uncultured Sulfurovum sp</name>
    <dbReference type="NCBI Taxonomy" id="269237"/>
    <lineage>
        <taxon>Bacteria</taxon>
        <taxon>Pseudomonadati</taxon>
        <taxon>Campylobacterota</taxon>
        <taxon>Epsilonproteobacteria</taxon>
        <taxon>Campylobacterales</taxon>
        <taxon>Sulfurovaceae</taxon>
        <taxon>Sulfurovum</taxon>
        <taxon>environmental samples</taxon>
    </lineage>
</organism>
<evidence type="ECO:0000256" key="4">
    <source>
        <dbReference type="ARBA" id="ARBA00022960"/>
    </source>
</evidence>
<dbReference type="EMBL" id="CACVAZ010000108">
    <property type="protein sequence ID" value="CAA6816868.1"/>
    <property type="molecule type" value="Genomic_DNA"/>
</dbReference>
<keyword evidence="4 7" id="KW-0133">Cell shape</keyword>
<gene>
    <name evidence="10" type="ORF">HELGO_WM18135</name>
</gene>
<sequence length="269" mass="31066">MKNLLLHFLIFSILILGVMALVYLYGKKIWYPYYEKLCVPKECKPCPSYECNLTHVGPLQPKIIQKECPKLKVSPLEILTSQQKLNRHLADNNFVIYPKNLTLIGLKYERTLEVWTKNNGENIHLVNYPFTSFSGTLGPKIKEGDRQIPEGIYGIGYLNPNSKFHLSMNINYPNDFDKRMAKKEKRTNLGSAIMIHGKDVSVGCIPIGDEKIEELYFLAEKVGIKNIKVILAPVDFRKMDVKIKENNKYPWLKDLYADIKKELKPFISK</sequence>
<dbReference type="GO" id="GO:0016740">
    <property type="term" value="F:transferase activity"/>
    <property type="evidence" value="ECO:0007669"/>
    <property type="project" value="UniProtKB-KW"/>
</dbReference>
<feature type="active site" description="Proton donor/acceptor" evidence="7">
    <location>
        <position position="196"/>
    </location>
</feature>
<accession>A0A6S6TKC1</accession>
<evidence type="ECO:0000256" key="6">
    <source>
        <dbReference type="ARBA" id="ARBA00023316"/>
    </source>
</evidence>
<dbReference type="Pfam" id="PF03734">
    <property type="entry name" value="YkuD"/>
    <property type="match status" value="1"/>
</dbReference>
<evidence type="ECO:0000256" key="8">
    <source>
        <dbReference type="SAM" id="Phobius"/>
    </source>
</evidence>
<dbReference type="SUPFAM" id="SSF141523">
    <property type="entry name" value="L,D-transpeptidase catalytic domain-like"/>
    <property type="match status" value="1"/>
</dbReference>
<evidence type="ECO:0000313" key="10">
    <source>
        <dbReference type="EMBL" id="CAA6816868.1"/>
    </source>
</evidence>
<keyword evidence="5 7" id="KW-0573">Peptidoglycan synthesis</keyword>
<keyword evidence="8" id="KW-1133">Transmembrane helix</keyword>
<evidence type="ECO:0000256" key="5">
    <source>
        <dbReference type="ARBA" id="ARBA00022984"/>
    </source>
</evidence>
<dbReference type="InterPro" id="IPR005490">
    <property type="entry name" value="LD_TPept_cat_dom"/>
</dbReference>
<evidence type="ECO:0000256" key="2">
    <source>
        <dbReference type="ARBA" id="ARBA00005992"/>
    </source>
</evidence>
<keyword evidence="3" id="KW-0808">Transferase</keyword>
<dbReference type="GO" id="GO:0009252">
    <property type="term" value="P:peptidoglycan biosynthetic process"/>
    <property type="evidence" value="ECO:0007669"/>
    <property type="project" value="UniProtKB-UniPathway"/>
</dbReference>
<feature type="active site" description="Nucleophile" evidence="7">
    <location>
        <position position="204"/>
    </location>
</feature>
<comment type="similarity">
    <text evidence="2">Belongs to the YkuD family.</text>
</comment>
<dbReference type="UniPathway" id="UPA00219"/>
<dbReference type="GO" id="GO:0004180">
    <property type="term" value="F:carboxypeptidase activity"/>
    <property type="evidence" value="ECO:0007669"/>
    <property type="project" value="UniProtKB-ARBA"/>
</dbReference>
<dbReference type="InterPro" id="IPR038063">
    <property type="entry name" value="Transpep_catalytic_dom"/>
</dbReference>
<feature type="domain" description="L,D-TPase catalytic" evidence="9">
    <location>
        <begin position="101"/>
        <end position="232"/>
    </location>
</feature>
<dbReference type="CDD" id="cd16913">
    <property type="entry name" value="YkuD_like"/>
    <property type="match status" value="1"/>
</dbReference>
<name>A0A6S6TKC1_9BACT</name>
<dbReference type="PANTHER" id="PTHR36699:SF1">
    <property type="entry name" value="L,D-TRANSPEPTIDASE YAFK-RELATED"/>
    <property type="match status" value="1"/>
</dbReference>
<dbReference type="GO" id="GO:0071555">
    <property type="term" value="P:cell wall organization"/>
    <property type="evidence" value="ECO:0007669"/>
    <property type="project" value="UniProtKB-UniRule"/>
</dbReference>
<dbReference type="PROSITE" id="PS52029">
    <property type="entry name" value="LD_TPASE"/>
    <property type="match status" value="1"/>
</dbReference>
<feature type="transmembrane region" description="Helical" evidence="8">
    <location>
        <begin position="6"/>
        <end position="26"/>
    </location>
</feature>
<proteinExistence type="inferred from homology"/>
<protein>
    <submittedName>
        <fullName evidence="10">Inner membrane protein</fullName>
    </submittedName>
</protein>
<keyword evidence="8" id="KW-0472">Membrane</keyword>
<dbReference type="GO" id="GO:0008360">
    <property type="term" value="P:regulation of cell shape"/>
    <property type="evidence" value="ECO:0007669"/>
    <property type="project" value="UniProtKB-UniRule"/>
</dbReference>
<dbReference type="PANTHER" id="PTHR36699">
    <property type="entry name" value="LD-TRANSPEPTIDASE"/>
    <property type="match status" value="1"/>
</dbReference>
<evidence type="ECO:0000256" key="1">
    <source>
        <dbReference type="ARBA" id="ARBA00004752"/>
    </source>
</evidence>
<reference evidence="10" key="1">
    <citation type="submission" date="2020-01" db="EMBL/GenBank/DDBJ databases">
        <authorList>
            <person name="Meier V. D."/>
            <person name="Meier V D."/>
        </authorList>
    </citation>
    <scope>NUCLEOTIDE SEQUENCE</scope>
    <source>
        <strain evidence="10">HLG_WM_MAG_02</strain>
    </source>
</reference>
<keyword evidence="6 7" id="KW-0961">Cell wall biogenesis/degradation</keyword>